<keyword evidence="3" id="KW-0460">Magnesium</keyword>
<dbReference type="GO" id="GO:0009063">
    <property type="term" value="P:amino acid catabolic process"/>
    <property type="evidence" value="ECO:0007669"/>
    <property type="project" value="InterPro"/>
</dbReference>
<feature type="domain" description="Mandelate racemase/muconate lactonizing enzyme C-terminal" evidence="4">
    <location>
        <begin position="147"/>
        <end position="247"/>
    </location>
</feature>
<dbReference type="Gene3D" id="3.30.390.10">
    <property type="entry name" value="Enolase-like, N-terminal domain"/>
    <property type="match status" value="1"/>
</dbReference>
<dbReference type="PANTHER" id="PTHR13794">
    <property type="entry name" value="ENOLASE SUPERFAMILY, MANDELATE RACEMASE"/>
    <property type="match status" value="1"/>
</dbReference>
<dbReference type="CDD" id="cd03316">
    <property type="entry name" value="MR_like"/>
    <property type="match status" value="1"/>
</dbReference>
<dbReference type="PROSITE" id="PS00908">
    <property type="entry name" value="MR_MLE_1"/>
    <property type="match status" value="1"/>
</dbReference>
<accession>C0CRI8</accession>
<dbReference type="InterPro" id="IPR029065">
    <property type="entry name" value="Enolase_C-like"/>
</dbReference>
<reference evidence="5 6" key="1">
    <citation type="submission" date="2009-01" db="EMBL/GenBank/DDBJ databases">
        <authorList>
            <person name="Fulton L."/>
            <person name="Clifton S."/>
            <person name="Fulton B."/>
            <person name="Xu J."/>
            <person name="Minx P."/>
            <person name="Pepin K.H."/>
            <person name="Johnson M."/>
            <person name="Bhonagiri V."/>
            <person name="Nash W.E."/>
            <person name="Mardis E.R."/>
            <person name="Wilson R.K."/>
        </authorList>
    </citation>
    <scope>NUCLEOTIDE SEQUENCE [LARGE SCALE GENOMIC DNA]</scope>
    <source>
        <strain evidence="6">DSM 10507 / JCM 14656 / S5a33</strain>
    </source>
</reference>
<evidence type="ECO:0000313" key="6">
    <source>
        <dbReference type="Proteomes" id="UP000003100"/>
    </source>
</evidence>
<dbReference type="Gene3D" id="3.20.20.120">
    <property type="entry name" value="Enolase-like C-terminal domain"/>
    <property type="match status" value="1"/>
</dbReference>
<dbReference type="InterPro" id="IPR046945">
    <property type="entry name" value="RHMD-like"/>
</dbReference>
<dbReference type="SFLD" id="SFLDS00001">
    <property type="entry name" value="Enolase"/>
    <property type="match status" value="1"/>
</dbReference>
<dbReference type="InterPro" id="IPR036849">
    <property type="entry name" value="Enolase-like_C_sf"/>
</dbReference>
<keyword evidence="2" id="KW-0479">Metal-binding</keyword>
<protein>
    <recommendedName>
        <fullName evidence="4">Mandelate racemase/muconate lactonizing enzyme C-terminal domain-containing protein</fullName>
    </recommendedName>
</protein>
<dbReference type="GO" id="GO:0016836">
    <property type="term" value="F:hydro-lyase activity"/>
    <property type="evidence" value="ECO:0007669"/>
    <property type="project" value="TreeGrafter"/>
</dbReference>
<comment type="cofactor">
    <cofactor evidence="1">
        <name>Mg(2+)</name>
        <dbReference type="ChEBI" id="CHEBI:18420"/>
    </cofactor>
</comment>
<name>C0CRI8_BLAHS</name>
<proteinExistence type="predicted"/>
<dbReference type="GeneID" id="86823315"/>
<dbReference type="GO" id="GO:0000287">
    <property type="term" value="F:magnesium ion binding"/>
    <property type="evidence" value="ECO:0007669"/>
    <property type="project" value="TreeGrafter"/>
</dbReference>
<comment type="caution">
    <text evidence="5">The sequence shown here is derived from an EMBL/GenBank/DDBJ whole genome shotgun (WGS) entry which is preliminary data.</text>
</comment>
<dbReference type="eggNOG" id="COG4948">
    <property type="taxonomic scope" value="Bacteria"/>
</dbReference>
<dbReference type="InterPro" id="IPR018110">
    <property type="entry name" value="Mandel_Rmase/mucon_lact_enz_CS"/>
</dbReference>
<sequence length="364" mass="40765">MIRHVIREVRADLIASPVQTGFQDATRKVETVGMCVIRVNTDQGLTGIGVTYHEVGGEAIKEMIERYYGPKLIGRDPFETEEIWEELFHYARGVGRKGLSFCALSAVDIALWDLKGKIMDLPLYRLLGGNKKKVPVYASGGWTSYDDDALVAEALEMVRRGYKMIKLKVGVEGGRNIRRDTQRCRKVREAIGPDIGFMVDANNAFHSGDAVRLANEIREYDILFFEEPVFADDIPGLRRFRQGTDIPLGTGEHEYTRYGARDLILGEAVDYLQMDVTRCGGITEMLKVIALSQAWNLAFAPHAMEHIHMHLVSAAANGAFLERLFLFEDITAMVFKDAPVPEEGILTIPDKPGLGLELNSEFLR</sequence>
<dbReference type="Pfam" id="PF13378">
    <property type="entry name" value="MR_MLE_C"/>
    <property type="match status" value="1"/>
</dbReference>
<dbReference type="SUPFAM" id="SSF54826">
    <property type="entry name" value="Enolase N-terminal domain-like"/>
    <property type="match status" value="1"/>
</dbReference>
<dbReference type="InterPro" id="IPR029017">
    <property type="entry name" value="Enolase-like_N"/>
</dbReference>
<dbReference type="Pfam" id="PF02746">
    <property type="entry name" value="MR_MLE_N"/>
    <property type="match status" value="1"/>
</dbReference>
<dbReference type="RefSeq" id="WP_005951916.1">
    <property type="nucleotide sequence ID" value="NZ_CP136423.1"/>
</dbReference>
<evidence type="ECO:0000256" key="3">
    <source>
        <dbReference type="ARBA" id="ARBA00022842"/>
    </source>
</evidence>
<dbReference type="InterPro" id="IPR013342">
    <property type="entry name" value="Mandelate_racemase_C"/>
</dbReference>
<dbReference type="GO" id="GO:0016052">
    <property type="term" value="P:carbohydrate catabolic process"/>
    <property type="evidence" value="ECO:0007669"/>
    <property type="project" value="TreeGrafter"/>
</dbReference>
<dbReference type="HOGENOM" id="CLU_030273_3_1_9"/>
<dbReference type="SMART" id="SM00922">
    <property type="entry name" value="MR_MLE"/>
    <property type="match status" value="1"/>
</dbReference>
<dbReference type="EMBL" id="ACBZ01000187">
    <property type="protein sequence ID" value="EEG47603.1"/>
    <property type="molecule type" value="Genomic_DNA"/>
</dbReference>
<evidence type="ECO:0000313" key="5">
    <source>
        <dbReference type="EMBL" id="EEG47603.1"/>
    </source>
</evidence>
<evidence type="ECO:0000256" key="1">
    <source>
        <dbReference type="ARBA" id="ARBA00001946"/>
    </source>
</evidence>
<reference evidence="5 6" key="2">
    <citation type="submission" date="2009-02" db="EMBL/GenBank/DDBJ databases">
        <title>Draft genome sequence of Blautia hydrogenotrophica DSM 10507 (Ruminococcus hydrogenotrophicus DSM 10507).</title>
        <authorList>
            <person name="Sudarsanam P."/>
            <person name="Ley R."/>
            <person name="Guruge J."/>
            <person name="Turnbaugh P.J."/>
            <person name="Mahowald M."/>
            <person name="Liep D."/>
            <person name="Gordon J."/>
        </authorList>
    </citation>
    <scope>NUCLEOTIDE SEQUENCE [LARGE SCALE GENOMIC DNA]</scope>
    <source>
        <strain evidence="6">DSM 10507 / JCM 14656 / S5a33</strain>
    </source>
</reference>
<dbReference type="Proteomes" id="UP000003100">
    <property type="component" value="Unassembled WGS sequence"/>
</dbReference>
<dbReference type="PATRIC" id="fig|476272.21.peg.178"/>
<gene>
    <name evidence="5" type="ORF">RUMHYD_03502</name>
</gene>
<keyword evidence="6" id="KW-1185">Reference proteome</keyword>
<dbReference type="SUPFAM" id="SSF51604">
    <property type="entry name" value="Enolase C-terminal domain-like"/>
    <property type="match status" value="1"/>
</dbReference>
<organism evidence="5 6">
    <name type="scientific">Blautia hydrogenotrophica (strain DSM 10507 / JCM 14656 / S5a33)</name>
    <name type="common">Ruminococcus hydrogenotrophicus</name>
    <dbReference type="NCBI Taxonomy" id="476272"/>
    <lineage>
        <taxon>Bacteria</taxon>
        <taxon>Bacillati</taxon>
        <taxon>Bacillota</taxon>
        <taxon>Clostridia</taxon>
        <taxon>Lachnospirales</taxon>
        <taxon>Lachnospiraceae</taxon>
        <taxon>Blautia</taxon>
    </lineage>
</organism>
<dbReference type="AlphaFoldDB" id="C0CRI8"/>
<dbReference type="InterPro" id="IPR013341">
    <property type="entry name" value="Mandelate_racemase_N_dom"/>
</dbReference>
<evidence type="ECO:0000259" key="4">
    <source>
        <dbReference type="SMART" id="SM00922"/>
    </source>
</evidence>
<dbReference type="PANTHER" id="PTHR13794:SF58">
    <property type="entry name" value="MITOCHONDRIAL ENOLASE SUPERFAMILY MEMBER 1"/>
    <property type="match status" value="1"/>
</dbReference>
<dbReference type="SFLD" id="SFLDG00179">
    <property type="entry name" value="mandelate_racemase"/>
    <property type="match status" value="1"/>
</dbReference>
<evidence type="ECO:0000256" key="2">
    <source>
        <dbReference type="ARBA" id="ARBA00022723"/>
    </source>
</evidence>